<protein>
    <submittedName>
        <fullName evidence="6">DNA-binding transcriptional LysR family regulator</fullName>
    </submittedName>
</protein>
<name>A0A4R6FMK2_9SPHN</name>
<keyword evidence="4" id="KW-0804">Transcription</keyword>
<dbReference type="PANTHER" id="PTHR30346">
    <property type="entry name" value="TRANSCRIPTIONAL DUAL REGULATOR HCAR-RELATED"/>
    <property type="match status" value="1"/>
</dbReference>
<feature type="domain" description="HTH lysR-type" evidence="5">
    <location>
        <begin position="2"/>
        <end position="59"/>
    </location>
</feature>
<dbReference type="EMBL" id="SNWD01000005">
    <property type="protein sequence ID" value="TDN82806.1"/>
    <property type="molecule type" value="Genomic_DNA"/>
</dbReference>
<dbReference type="FunFam" id="1.10.10.10:FF:000001">
    <property type="entry name" value="LysR family transcriptional regulator"/>
    <property type="match status" value="1"/>
</dbReference>
<reference evidence="6 7" key="1">
    <citation type="submission" date="2019-03" db="EMBL/GenBank/DDBJ databases">
        <title>Genomic Encyclopedia of Type Strains, Phase IV (KMG-IV): sequencing the most valuable type-strain genomes for metagenomic binning, comparative biology and taxonomic classification.</title>
        <authorList>
            <person name="Goeker M."/>
        </authorList>
    </citation>
    <scope>NUCLEOTIDE SEQUENCE [LARGE SCALE GENOMIC DNA]</scope>
    <source>
        <strain evidence="6 7">DSM 25059</strain>
    </source>
</reference>
<dbReference type="SUPFAM" id="SSF46785">
    <property type="entry name" value="Winged helix' DNA-binding domain"/>
    <property type="match status" value="1"/>
</dbReference>
<dbReference type="Gene3D" id="3.40.190.10">
    <property type="entry name" value="Periplasmic binding protein-like II"/>
    <property type="match status" value="2"/>
</dbReference>
<comment type="similarity">
    <text evidence="1">Belongs to the LysR transcriptional regulatory family.</text>
</comment>
<dbReference type="InterPro" id="IPR005119">
    <property type="entry name" value="LysR_subst-bd"/>
</dbReference>
<evidence type="ECO:0000256" key="4">
    <source>
        <dbReference type="ARBA" id="ARBA00023163"/>
    </source>
</evidence>
<evidence type="ECO:0000313" key="7">
    <source>
        <dbReference type="Proteomes" id="UP000295493"/>
    </source>
</evidence>
<dbReference type="Pfam" id="PF00126">
    <property type="entry name" value="HTH_1"/>
    <property type="match status" value="1"/>
</dbReference>
<dbReference type="Gene3D" id="1.10.10.10">
    <property type="entry name" value="Winged helix-like DNA-binding domain superfamily/Winged helix DNA-binding domain"/>
    <property type="match status" value="1"/>
</dbReference>
<keyword evidence="2" id="KW-0805">Transcription regulation</keyword>
<dbReference type="GO" id="GO:0003677">
    <property type="term" value="F:DNA binding"/>
    <property type="evidence" value="ECO:0007669"/>
    <property type="project" value="UniProtKB-KW"/>
</dbReference>
<gene>
    <name evidence="6" type="ORF">EV664_1052</name>
</gene>
<dbReference type="PROSITE" id="PS50931">
    <property type="entry name" value="HTH_LYSR"/>
    <property type="match status" value="1"/>
</dbReference>
<evidence type="ECO:0000313" key="6">
    <source>
        <dbReference type="EMBL" id="TDN82806.1"/>
    </source>
</evidence>
<dbReference type="GO" id="GO:0032993">
    <property type="term" value="C:protein-DNA complex"/>
    <property type="evidence" value="ECO:0007669"/>
    <property type="project" value="TreeGrafter"/>
</dbReference>
<dbReference type="GO" id="GO:0003700">
    <property type="term" value="F:DNA-binding transcription factor activity"/>
    <property type="evidence" value="ECO:0007669"/>
    <property type="project" value="InterPro"/>
</dbReference>
<dbReference type="CDD" id="cd08414">
    <property type="entry name" value="PBP2_LTTR_aromatics_like"/>
    <property type="match status" value="1"/>
</dbReference>
<dbReference type="RefSeq" id="WP_133495369.1">
    <property type="nucleotide sequence ID" value="NZ_BMLU01000005.1"/>
</dbReference>
<dbReference type="PANTHER" id="PTHR30346:SF0">
    <property type="entry name" value="HCA OPERON TRANSCRIPTIONAL ACTIVATOR HCAR"/>
    <property type="match status" value="1"/>
</dbReference>
<evidence type="ECO:0000256" key="2">
    <source>
        <dbReference type="ARBA" id="ARBA00023015"/>
    </source>
</evidence>
<keyword evidence="7" id="KW-1185">Reference proteome</keyword>
<dbReference type="SUPFAM" id="SSF53850">
    <property type="entry name" value="Periplasmic binding protein-like II"/>
    <property type="match status" value="1"/>
</dbReference>
<dbReference type="AlphaFoldDB" id="A0A4R6FMK2"/>
<dbReference type="InterPro" id="IPR036390">
    <property type="entry name" value="WH_DNA-bd_sf"/>
</dbReference>
<evidence type="ECO:0000256" key="1">
    <source>
        <dbReference type="ARBA" id="ARBA00009437"/>
    </source>
</evidence>
<dbReference type="OrthoDB" id="7216893at2"/>
<dbReference type="InterPro" id="IPR036388">
    <property type="entry name" value="WH-like_DNA-bd_sf"/>
</dbReference>
<dbReference type="Pfam" id="PF03466">
    <property type="entry name" value="LysR_substrate"/>
    <property type="match status" value="1"/>
</dbReference>
<accession>A0A4R6FMK2</accession>
<evidence type="ECO:0000259" key="5">
    <source>
        <dbReference type="PROSITE" id="PS50931"/>
    </source>
</evidence>
<sequence length="314" mass="35532">MIELRQLRYLIAAAEAGSFSRAARIMNIKQATLSRHIIEVEKRLGMTLFNRNTRGATLSENGRIYLTTAQRILKDFRELNEWVRATQAGEVGRLAVGFYTSVSAGNLRATMSEFQHRFPEIKVRVFERDRAMLLAGIENGLLDIAIMIGERPYSGMKSRPLWSERHLVVLPETHPLAHREQIYWQDLAGERFLLTERDPGPETRNFLLGKLGSPGYTPEIDLHDVGRDTIISSIALGGRVAIFAESSAGIQVPGVLFREIHETNGHSRIGYSGYWRDDNENPVLHRFLDLVATRYSFAPHSEPYSAQPSSKERS</sequence>
<dbReference type="Proteomes" id="UP000295493">
    <property type="component" value="Unassembled WGS sequence"/>
</dbReference>
<organism evidence="6 7">
    <name type="scientific">Stakelama pacifica</name>
    <dbReference type="NCBI Taxonomy" id="517720"/>
    <lineage>
        <taxon>Bacteria</taxon>
        <taxon>Pseudomonadati</taxon>
        <taxon>Pseudomonadota</taxon>
        <taxon>Alphaproteobacteria</taxon>
        <taxon>Sphingomonadales</taxon>
        <taxon>Sphingomonadaceae</taxon>
        <taxon>Stakelama</taxon>
    </lineage>
</organism>
<keyword evidence="3 6" id="KW-0238">DNA-binding</keyword>
<dbReference type="PRINTS" id="PR00039">
    <property type="entry name" value="HTHLYSR"/>
</dbReference>
<evidence type="ECO:0000256" key="3">
    <source>
        <dbReference type="ARBA" id="ARBA00023125"/>
    </source>
</evidence>
<proteinExistence type="inferred from homology"/>
<dbReference type="InterPro" id="IPR000847">
    <property type="entry name" value="LysR_HTH_N"/>
</dbReference>
<comment type="caution">
    <text evidence="6">The sequence shown here is derived from an EMBL/GenBank/DDBJ whole genome shotgun (WGS) entry which is preliminary data.</text>
</comment>